<dbReference type="Proteomes" id="UP000244336">
    <property type="component" value="Chromosome 2"/>
</dbReference>
<evidence type="ECO:0000313" key="1">
    <source>
        <dbReference type="EMBL" id="PUZ69684.1"/>
    </source>
</evidence>
<organism evidence="1 2">
    <name type="scientific">Panicum hallii var. hallii</name>
    <dbReference type="NCBI Taxonomy" id="1504633"/>
    <lineage>
        <taxon>Eukaryota</taxon>
        <taxon>Viridiplantae</taxon>
        <taxon>Streptophyta</taxon>
        <taxon>Embryophyta</taxon>
        <taxon>Tracheophyta</taxon>
        <taxon>Spermatophyta</taxon>
        <taxon>Magnoliopsida</taxon>
        <taxon>Liliopsida</taxon>
        <taxon>Poales</taxon>
        <taxon>Poaceae</taxon>
        <taxon>PACMAD clade</taxon>
        <taxon>Panicoideae</taxon>
        <taxon>Panicodae</taxon>
        <taxon>Paniceae</taxon>
        <taxon>Panicinae</taxon>
        <taxon>Panicum</taxon>
        <taxon>Panicum sect. Panicum</taxon>
    </lineage>
</organism>
<dbReference type="EMBL" id="CM009750">
    <property type="protein sequence ID" value="PUZ69684.1"/>
    <property type="molecule type" value="Genomic_DNA"/>
</dbReference>
<keyword evidence="2" id="KW-1185">Reference proteome</keyword>
<accession>A0A2T7EPD7</accession>
<name>A0A2T7EPD7_9POAL</name>
<sequence length="55" mass="5541">MAWVLQQLLPQLVQVGLPPANCPAMVPRPAVCGAAQDPVAAADASHAASYATATT</sequence>
<evidence type="ECO:0000313" key="2">
    <source>
        <dbReference type="Proteomes" id="UP000244336"/>
    </source>
</evidence>
<dbReference type="AlphaFoldDB" id="A0A2T7EPD7"/>
<reference evidence="1 2" key="1">
    <citation type="submission" date="2018-04" db="EMBL/GenBank/DDBJ databases">
        <title>WGS assembly of Panicum hallii var. hallii HAL2.</title>
        <authorList>
            <person name="Lovell J."/>
            <person name="Jenkins J."/>
            <person name="Lowry D."/>
            <person name="Mamidi S."/>
            <person name="Sreedasyam A."/>
            <person name="Weng X."/>
            <person name="Barry K."/>
            <person name="Bonette J."/>
            <person name="Campitelli B."/>
            <person name="Daum C."/>
            <person name="Gordon S."/>
            <person name="Gould B."/>
            <person name="Lipzen A."/>
            <person name="MacQueen A."/>
            <person name="Palacio-Mejia J."/>
            <person name="Plott C."/>
            <person name="Shakirov E."/>
            <person name="Shu S."/>
            <person name="Yoshinaga Y."/>
            <person name="Zane M."/>
            <person name="Rokhsar D."/>
            <person name="Grimwood J."/>
            <person name="Schmutz J."/>
            <person name="Juenger T."/>
        </authorList>
    </citation>
    <scope>NUCLEOTIDE SEQUENCE [LARGE SCALE GENOMIC DNA]</scope>
    <source>
        <strain evidence="2">cv. HAL2</strain>
    </source>
</reference>
<proteinExistence type="predicted"/>
<dbReference type="Gramene" id="PUZ69684">
    <property type="protein sequence ID" value="PUZ69684"/>
    <property type="gene ID" value="GQ55_2G129700"/>
</dbReference>
<protein>
    <submittedName>
        <fullName evidence="1">Uncharacterized protein</fullName>
    </submittedName>
</protein>
<gene>
    <name evidence="1" type="ORF">GQ55_2G129700</name>
</gene>